<dbReference type="OrthoDB" id="2223613at2"/>
<evidence type="ECO:0000313" key="3">
    <source>
        <dbReference type="Proteomes" id="UP000257317"/>
    </source>
</evidence>
<dbReference type="RefSeq" id="WP_117117988.1">
    <property type="nucleotide sequence ID" value="NZ_BFBY01000003.1"/>
</dbReference>
<keyword evidence="3" id="KW-1185">Reference proteome</keyword>
<dbReference type="PROSITE" id="PS51257">
    <property type="entry name" value="PROKAR_LIPOPROTEIN"/>
    <property type="match status" value="1"/>
</dbReference>
<dbReference type="Proteomes" id="UP000257317">
    <property type="component" value="Unassembled WGS sequence"/>
</dbReference>
<feature type="signal peptide" evidence="1">
    <location>
        <begin position="1"/>
        <end position="22"/>
    </location>
</feature>
<evidence type="ECO:0000313" key="2">
    <source>
        <dbReference type="EMBL" id="GBG04645.1"/>
    </source>
</evidence>
<reference evidence="3" key="1">
    <citation type="submission" date="2018-03" db="EMBL/GenBank/DDBJ databases">
        <title>New taxa in the Lactobacillus gasseri group.</title>
        <authorList>
            <person name="Tanizawa Y."/>
            <person name="Tohno M."/>
            <person name="Endo A."/>
            <person name="Arita M."/>
        </authorList>
    </citation>
    <scope>NUCLEOTIDE SEQUENCE [LARGE SCALE GENOMIC DNA]</scope>
    <source>
        <strain evidence="3">DSM 24759</strain>
    </source>
</reference>
<comment type="caution">
    <text evidence="2">The sequence shown here is derived from an EMBL/GenBank/DDBJ whole genome shotgun (WGS) entry which is preliminary data.</text>
</comment>
<gene>
    <name evidence="2" type="ORF">LrDSM24759_05590</name>
</gene>
<protein>
    <recommendedName>
        <fullName evidence="4">Lipoprotein</fullName>
    </recommendedName>
</protein>
<dbReference type="EMBL" id="BFBY01000003">
    <property type="protein sequence ID" value="GBG04645.1"/>
    <property type="molecule type" value="Genomic_DNA"/>
</dbReference>
<keyword evidence="1" id="KW-0732">Signal</keyword>
<proteinExistence type="predicted"/>
<feature type="chain" id="PRO_5038588517" description="Lipoprotein" evidence="1">
    <location>
        <begin position="23"/>
        <end position="195"/>
    </location>
</feature>
<name>A0A2Z6TCU8_9LACO</name>
<organism evidence="2 3">
    <name type="scientific">Lactobacillus rodentium</name>
    <dbReference type="NCBI Taxonomy" id="947835"/>
    <lineage>
        <taxon>Bacteria</taxon>
        <taxon>Bacillati</taxon>
        <taxon>Bacillota</taxon>
        <taxon>Bacilli</taxon>
        <taxon>Lactobacillales</taxon>
        <taxon>Lactobacillaceae</taxon>
        <taxon>Lactobacillus</taxon>
    </lineage>
</organism>
<sequence length="195" mass="22788">MKKNKLIYALLLYILMAIVAGCSNNHTTIKEKIDKASYVTIELPPTLHMDLSSKRWYGNGHAIREDMDYTYEGTYSTTNSGFDYDKDIYLLYPIIADKTMVGEVKKSNYVIVKDVKNNSKQRKIINILHGDGFKGYKVKIFYNHDCLPIKVQLIDKQTNKWKTSVKYSYPRITAKQYEKNWKNYVKEVKEGNFLD</sequence>
<evidence type="ECO:0000256" key="1">
    <source>
        <dbReference type="SAM" id="SignalP"/>
    </source>
</evidence>
<evidence type="ECO:0008006" key="4">
    <source>
        <dbReference type="Google" id="ProtNLM"/>
    </source>
</evidence>
<accession>A0A2Z6TCU8</accession>
<dbReference type="AlphaFoldDB" id="A0A2Z6TCU8"/>